<sequence length="332" mass="36871">MAEQKKTRPDPPLFWGQRLPNFVERTREGGRFELYRDVTRGPVVILANPTAELVQSVIDTACAVMPETNVVVLGDVAIPDDAAQPKAVLTDTDGARRRALFTNRDDLTAVIVADQDQRGVAAFFVDDYLKVRLEVALAPLKRPEPAMRRSTAPVLVLPNIIDPGLRDDLLEAFHLHNEEGTVSVTVDGKDASRVAPDFKRRRDLTLDRKGPLYAAVSRAIGKRLMPELYKAWWVTHLRTEAFYVASYTAERGDFFVAHRDNTLPQTADRRIAISIELNDDYTGGGLIFPEYSDDQWRAPPGGGLAFSCSLMHEAVAVESGTRYVLLVFLAAP</sequence>
<dbReference type="GO" id="GO:0005506">
    <property type="term" value="F:iron ion binding"/>
    <property type="evidence" value="ECO:0007669"/>
    <property type="project" value="InterPro"/>
</dbReference>
<name>A0A8G2BHE8_9PROT</name>
<dbReference type="GO" id="GO:0051213">
    <property type="term" value="F:dioxygenase activity"/>
    <property type="evidence" value="ECO:0007669"/>
    <property type="project" value="UniProtKB-KW"/>
</dbReference>
<feature type="domain" description="Fe2OG dioxygenase" evidence="7">
    <location>
        <begin position="237"/>
        <end position="332"/>
    </location>
</feature>
<dbReference type="PROSITE" id="PS51471">
    <property type="entry name" value="FE2OG_OXY"/>
    <property type="match status" value="1"/>
</dbReference>
<evidence type="ECO:0000256" key="4">
    <source>
        <dbReference type="ARBA" id="ARBA00022964"/>
    </source>
</evidence>
<evidence type="ECO:0000256" key="1">
    <source>
        <dbReference type="ARBA" id="ARBA00001961"/>
    </source>
</evidence>
<keyword evidence="6" id="KW-0408">Iron</keyword>
<dbReference type="GO" id="GO:0031418">
    <property type="term" value="F:L-ascorbic acid binding"/>
    <property type="evidence" value="ECO:0007669"/>
    <property type="project" value="UniProtKB-KW"/>
</dbReference>
<keyword evidence="4" id="KW-0223">Dioxygenase</keyword>
<reference evidence="8 9" key="1">
    <citation type="submission" date="2016-10" db="EMBL/GenBank/DDBJ databases">
        <authorList>
            <person name="Varghese N."/>
            <person name="Submissions S."/>
        </authorList>
    </citation>
    <scope>NUCLEOTIDE SEQUENCE [LARGE SCALE GENOMIC DNA]</scope>
    <source>
        <strain evidence="8 9">DSM 18839</strain>
    </source>
</reference>
<dbReference type="GO" id="GO:0016705">
    <property type="term" value="F:oxidoreductase activity, acting on paired donors, with incorporation or reduction of molecular oxygen"/>
    <property type="evidence" value="ECO:0007669"/>
    <property type="project" value="InterPro"/>
</dbReference>
<proteinExistence type="predicted"/>
<organism evidence="8 9">
    <name type="scientific">Thalassobaculum litoreum DSM 18839</name>
    <dbReference type="NCBI Taxonomy" id="1123362"/>
    <lineage>
        <taxon>Bacteria</taxon>
        <taxon>Pseudomonadati</taxon>
        <taxon>Pseudomonadota</taxon>
        <taxon>Alphaproteobacteria</taxon>
        <taxon>Rhodospirillales</taxon>
        <taxon>Thalassobaculaceae</taxon>
        <taxon>Thalassobaculum</taxon>
    </lineage>
</organism>
<dbReference type="Proteomes" id="UP000198615">
    <property type="component" value="Unassembled WGS sequence"/>
</dbReference>
<dbReference type="InterPro" id="IPR006620">
    <property type="entry name" value="Pro_4_hyd_alph"/>
</dbReference>
<keyword evidence="9" id="KW-1185">Reference proteome</keyword>
<evidence type="ECO:0000313" key="8">
    <source>
        <dbReference type="EMBL" id="SDF43049.1"/>
    </source>
</evidence>
<comment type="cofactor">
    <cofactor evidence="1">
        <name>L-ascorbate</name>
        <dbReference type="ChEBI" id="CHEBI:38290"/>
    </cofactor>
</comment>
<dbReference type="RefSeq" id="WP_175474129.1">
    <property type="nucleotide sequence ID" value="NZ_FNBW01000003.1"/>
</dbReference>
<protein>
    <submittedName>
        <fullName evidence="8">2OG-Fe(II) oxygenase superfamily protein</fullName>
    </submittedName>
</protein>
<evidence type="ECO:0000256" key="6">
    <source>
        <dbReference type="ARBA" id="ARBA00023004"/>
    </source>
</evidence>
<keyword evidence="3" id="KW-0847">Vitamin C</keyword>
<dbReference type="SMART" id="SM00702">
    <property type="entry name" value="P4Hc"/>
    <property type="match status" value="1"/>
</dbReference>
<evidence type="ECO:0000259" key="7">
    <source>
        <dbReference type="PROSITE" id="PS51471"/>
    </source>
</evidence>
<dbReference type="AlphaFoldDB" id="A0A8G2BHE8"/>
<keyword evidence="5" id="KW-0560">Oxidoreductase</keyword>
<evidence type="ECO:0000256" key="5">
    <source>
        <dbReference type="ARBA" id="ARBA00023002"/>
    </source>
</evidence>
<dbReference type="InterPro" id="IPR044862">
    <property type="entry name" value="Pro_4_hyd_alph_FE2OG_OXY"/>
</dbReference>
<accession>A0A8G2BHE8</accession>
<comment type="caution">
    <text evidence="8">The sequence shown here is derived from an EMBL/GenBank/DDBJ whole genome shotgun (WGS) entry which is preliminary data.</text>
</comment>
<dbReference type="Pfam" id="PF13640">
    <property type="entry name" value="2OG-FeII_Oxy_3"/>
    <property type="match status" value="1"/>
</dbReference>
<evidence type="ECO:0000256" key="3">
    <source>
        <dbReference type="ARBA" id="ARBA00022896"/>
    </source>
</evidence>
<dbReference type="Gene3D" id="2.60.120.620">
    <property type="entry name" value="q2cbj1_9rhob like domain"/>
    <property type="match status" value="1"/>
</dbReference>
<gene>
    <name evidence="8" type="ORF">SAMN05660686_01315</name>
</gene>
<dbReference type="InterPro" id="IPR005123">
    <property type="entry name" value="Oxoglu/Fe-dep_dioxygenase_dom"/>
</dbReference>
<evidence type="ECO:0000313" key="9">
    <source>
        <dbReference type="Proteomes" id="UP000198615"/>
    </source>
</evidence>
<dbReference type="EMBL" id="FNBW01000003">
    <property type="protein sequence ID" value="SDF43049.1"/>
    <property type="molecule type" value="Genomic_DNA"/>
</dbReference>
<keyword evidence="2" id="KW-0479">Metal-binding</keyword>
<evidence type="ECO:0000256" key="2">
    <source>
        <dbReference type="ARBA" id="ARBA00022723"/>
    </source>
</evidence>